<feature type="compositionally biased region" description="Basic and acidic residues" evidence="3">
    <location>
        <begin position="446"/>
        <end position="466"/>
    </location>
</feature>
<name>A0A6V8QYX7_TRIAP</name>
<dbReference type="GO" id="GO:0030892">
    <property type="term" value="C:mitotic cohesin complex"/>
    <property type="evidence" value="ECO:0007669"/>
    <property type="project" value="TreeGrafter"/>
</dbReference>
<sequence>MFYSHEILSSAQYGVATIWLVATVGKGNQKRLTKKAIQEVNVPKACEKILDPGAPLALRLQGNLLYGVSRVFEQQCAYVLTDAEKTQSDMVTFFRIIQTSETDPRAGKTKRQNIILQDDPAFDPFTSLPNLNLLQWDKDFVLFPSQGSSSKFSQMTPLATAGSQGSFSPRHRSALINLELPPSSQSAASCRLPSDFGRLSPLFGKSIHHPDSMAEFQPLADDEFPSISGIGFEFDAEGNLVSILDQETEPEPELPPLPAATNATSSLGLQQVMKDDQVLILGEEENLLDFGDQLLQGTNDVPPNASIQQPSEAQPQVAEQTEAGTNRVSAKMARSRRINPHAVLDERIQISSRELRDWTENYVANAESLRQQQRKTITTLGQARKNAMALIYDYGVARVGAYHQTEGLIHPLAADFSGISLKARLQGKEPDEIEQLEPVKRGRRRKSDEAFEDEHGADERTAKQRVIEEVELGRGGNHDEAHIMFDDNSVPEIGMDAPPPMEDHHSSSAMPWSRPGSAVPGSSVRGSAQKPRTAPSPLFGRGSALNAIDRHSDPAEPLFGMDDFGSHDSSFQLGGPVGPLDYDRDNATQFSTQGLDVTSQDFLGYVAEQAAKTGVVYGRDKKHRRWIEFEELAEPTTHPRAVAAQAFLHVLSLASKNVISVHQEGVAAMQPFGALHIGINASVDKMFDTQMESEDELA</sequence>
<comment type="subcellular location">
    <subcellularLocation>
        <location evidence="1">Nucleus</location>
    </subcellularLocation>
</comment>
<keyword evidence="2" id="KW-0539">Nucleus</keyword>
<proteinExistence type="predicted"/>
<dbReference type="Pfam" id="PF04824">
    <property type="entry name" value="Rad21_Rec8"/>
    <property type="match status" value="1"/>
</dbReference>
<protein>
    <submittedName>
        <fullName evidence="6">Meiotic recombination protein rec8</fullName>
    </submittedName>
</protein>
<dbReference type="GO" id="GO:0005634">
    <property type="term" value="C:nucleus"/>
    <property type="evidence" value="ECO:0007669"/>
    <property type="project" value="UniProtKB-SubCell"/>
</dbReference>
<gene>
    <name evidence="6" type="ORF">TASIC1_0008017600</name>
</gene>
<dbReference type="GO" id="GO:0007064">
    <property type="term" value="P:mitotic sister chromatid cohesion"/>
    <property type="evidence" value="ECO:0007669"/>
    <property type="project" value="TreeGrafter"/>
</dbReference>
<comment type="caution">
    <text evidence="6">The sequence shown here is derived from an EMBL/GenBank/DDBJ whole genome shotgun (WGS) entry which is preliminary data.</text>
</comment>
<dbReference type="Proteomes" id="UP000517252">
    <property type="component" value="Unassembled WGS sequence"/>
</dbReference>
<feature type="compositionally biased region" description="Polar residues" evidence="3">
    <location>
        <begin position="295"/>
        <end position="328"/>
    </location>
</feature>
<evidence type="ECO:0000313" key="6">
    <source>
        <dbReference type="EMBL" id="GFP57335.1"/>
    </source>
</evidence>
<feature type="domain" description="Rad21/Rec8-like protein N-terminal" evidence="5">
    <location>
        <begin position="1"/>
        <end position="111"/>
    </location>
</feature>
<dbReference type="InterPro" id="IPR006910">
    <property type="entry name" value="Rad21_Rec8_N"/>
</dbReference>
<evidence type="ECO:0000313" key="7">
    <source>
        <dbReference type="Proteomes" id="UP000517252"/>
    </source>
</evidence>
<dbReference type="AlphaFoldDB" id="A0A6V8QYX7"/>
<dbReference type="PANTHER" id="PTHR12585">
    <property type="entry name" value="SCC1 / RAD21 FAMILY MEMBER"/>
    <property type="match status" value="1"/>
</dbReference>
<dbReference type="InterPro" id="IPR039781">
    <property type="entry name" value="Rad21/Rec8-like"/>
</dbReference>
<organism evidence="6 7">
    <name type="scientific">Trichoderma asperellum</name>
    <name type="common">Filamentous fungus</name>
    <dbReference type="NCBI Taxonomy" id="101201"/>
    <lineage>
        <taxon>Eukaryota</taxon>
        <taxon>Fungi</taxon>
        <taxon>Dikarya</taxon>
        <taxon>Ascomycota</taxon>
        <taxon>Pezizomycotina</taxon>
        <taxon>Sordariomycetes</taxon>
        <taxon>Hypocreomycetidae</taxon>
        <taxon>Hypocreales</taxon>
        <taxon>Hypocreaceae</taxon>
        <taxon>Trichoderma</taxon>
    </lineage>
</organism>
<dbReference type="GO" id="GO:0003682">
    <property type="term" value="F:chromatin binding"/>
    <property type="evidence" value="ECO:0007669"/>
    <property type="project" value="TreeGrafter"/>
</dbReference>
<dbReference type="PANTHER" id="PTHR12585:SF70">
    <property type="entry name" value="RAD21_REC8 N TERMINAL DOMAIN PROTEIN (AFU_ORTHOLOGUE AFUA_6G02900)"/>
    <property type="match status" value="1"/>
</dbReference>
<evidence type="ECO:0000256" key="1">
    <source>
        <dbReference type="ARBA" id="ARBA00004123"/>
    </source>
</evidence>
<feature type="region of interest" description="Disordered" evidence="3">
    <location>
        <begin position="429"/>
        <end position="466"/>
    </location>
</feature>
<feature type="region of interest" description="Disordered" evidence="3">
    <location>
        <begin position="294"/>
        <end position="334"/>
    </location>
</feature>
<feature type="domain" description="Rad21/Rec8-like protein C-terminal eukaryotic" evidence="4">
    <location>
        <begin position="635"/>
        <end position="664"/>
    </location>
</feature>
<dbReference type="OrthoDB" id="5427633at2759"/>
<evidence type="ECO:0000256" key="2">
    <source>
        <dbReference type="ARBA" id="ARBA00023242"/>
    </source>
</evidence>
<dbReference type="CDD" id="cd21789">
    <property type="entry name" value="Rad21_Rec8_M_SpRec8p-like"/>
    <property type="match status" value="1"/>
</dbReference>
<reference evidence="6 7" key="1">
    <citation type="submission" date="2020-07" db="EMBL/GenBank/DDBJ databases">
        <title>Trichoderma asperellum IC-1 whole genome shotgun sequence.</title>
        <authorList>
            <person name="Kanamasa S."/>
            <person name="Takahashi H."/>
        </authorList>
    </citation>
    <scope>NUCLEOTIDE SEQUENCE [LARGE SCALE GENOMIC DNA]</scope>
    <source>
        <strain evidence="6 7">IC-1</strain>
    </source>
</reference>
<dbReference type="CDD" id="cd21790">
    <property type="entry name" value="Rad21_Rec8_M_ScRec8p-like"/>
    <property type="match status" value="1"/>
</dbReference>
<evidence type="ECO:0000259" key="5">
    <source>
        <dbReference type="Pfam" id="PF04825"/>
    </source>
</evidence>
<evidence type="ECO:0000256" key="3">
    <source>
        <dbReference type="SAM" id="MobiDB-lite"/>
    </source>
</evidence>
<accession>A0A6V8QYX7</accession>
<dbReference type="EMBL" id="BLZH01000008">
    <property type="protein sequence ID" value="GFP57335.1"/>
    <property type="molecule type" value="Genomic_DNA"/>
</dbReference>
<dbReference type="Pfam" id="PF04825">
    <property type="entry name" value="Rad21_Rec8_N"/>
    <property type="match status" value="1"/>
</dbReference>
<feature type="region of interest" description="Disordered" evidence="3">
    <location>
        <begin position="496"/>
        <end position="541"/>
    </location>
</feature>
<evidence type="ECO:0000259" key="4">
    <source>
        <dbReference type="Pfam" id="PF04824"/>
    </source>
</evidence>
<dbReference type="InterPro" id="IPR006909">
    <property type="entry name" value="Rad21/Rec8_C_eu"/>
</dbReference>